<evidence type="ECO:0000259" key="1">
    <source>
        <dbReference type="Pfam" id="PF11797"/>
    </source>
</evidence>
<proteinExistence type="predicted"/>
<dbReference type="AlphaFoldDB" id="A0A9Q3V005"/>
<evidence type="ECO:0000313" key="3">
    <source>
        <dbReference type="Proteomes" id="UP001108025"/>
    </source>
</evidence>
<dbReference type="RefSeq" id="WP_230667087.1">
    <property type="nucleotide sequence ID" value="NZ_JAJNAY010000001.1"/>
</dbReference>
<protein>
    <submittedName>
        <fullName evidence="2">DUF3324 domain-containing protein</fullName>
    </submittedName>
</protein>
<dbReference type="EMBL" id="JAJNAY010000001">
    <property type="protein sequence ID" value="MCD1115807.1"/>
    <property type="molecule type" value="Genomic_DNA"/>
</dbReference>
<dbReference type="InterPro" id="IPR021759">
    <property type="entry name" value="WxLIP_HBD"/>
</dbReference>
<comment type="caution">
    <text evidence="2">The sequence shown here is derived from an EMBL/GenBank/DDBJ whole genome shotgun (WGS) entry which is preliminary data.</text>
</comment>
<dbReference type="Proteomes" id="UP001108025">
    <property type="component" value="Unassembled WGS sequence"/>
</dbReference>
<keyword evidence="3" id="KW-1185">Reference proteome</keyword>
<sequence length="266" mass="30007">MIKSILVLLIFFLQFCFLKAGIVVINGLSHSYNIENGKVYKGKIEIENTGNQIQSVKLFLQDYSYKSNGTIYYSAPQTNSKTNSGWIKMNTNLVTLKAKQKTEVYYEINVPNNISEPGTYWSVIMVEPVEEINPNNNKQGVNITSIIRYAIQVITDFDSEKAKPDLKFEGIKIEKQEGKQMLKVAIANKGNLYCKPTVTVEIYNKKTGEKLGNFSSMASGLLPQTSKYYHIDISKISPDKYNAVLIATDEEENAFALNVELEVKND</sequence>
<gene>
    <name evidence="2" type="ORF">LO744_02865</name>
</gene>
<accession>A0A9Q3V005</accession>
<reference evidence="2" key="1">
    <citation type="submission" date="2021-11" db="EMBL/GenBank/DDBJ databases">
        <title>Description of novel Chryseobacterium species.</title>
        <authorList>
            <person name="Saticioglu I.B."/>
            <person name="Ay H."/>
            <person name="Altun S."/>
            <person name="Duman M."/>
        </authorList>
    </citation>
    <scope>NUCLEOTIDE SEQUENCE</scope>
    <source>
        <strain evidence="2">C-17</strain>
    </source>
</reference>
<feature type="domain" description="WxL Interacting Protein host binding" evidence="1">
    <location>
        <begin position="138"/>
        <end position="252"/>
    </location>
</feature>
<organism evidence="2 3">
    <name type="scientific">Chryseobacterium turcicum</name>
    <dbReference type="NCBI Taxonomy" id="2898076"/>
    <lineage>
        <taxon>Bacteria</taxon>
        <taxon>Pseudomonadati</taxon>
        <taxon>Bacteroidota</taxon>
        <taxon>Flavobacteriia</taxon>
        <taxon>Flavobacteriales</taxon>
        <taxon>Weeksellaceae</taxon>
        <taxon>Chryseobacterium group</taxon>
        <taxon>Chryseobacterium</taxon>
    </lineage>
</organism>
<dbReference type="Pfam" id="PF11797">
    <property type="entry name" value="WxLIP_HBD"/>
    <property type="match status" value="1"/>
</dbReference>
<name>A0A9Q3V005_9FLAO</name>
<evidence type="ECO:0000313" key="2">
    <source>
        <dbReference type="EMBL" id="MCD1115807.1"/>
    </source>
</evidence>